<evidence type="ECO:0000313" key="2">
    <source>
        <dbReference type="EMBL" id="MDU0340590.1"/>
    </source>
</evidence>
<dbReference type="PROSITE" id="PS51208">
    <property type="entry name" value="AUTOTRANSPORTER"/>
    <property type="match status" value="1"/>
</dbReference>
<dbReference type="Pfam" id="PF03797">
    <property type="entry name" value="Autotransporter"/>
    <property type="match status" value="1"/>
</dbReference>
<reference evidence="2 3" key="1">
    <citation type="submission" date="2023-09" db="EMBL/GenBank/DDBJ databases">
        <title>Whole genome shotgun sequencing (WGS) of Bosea sp. ZW T0_25, isolated from stored onions (Allium cepa).</title>
        <authorList>
            <person name="Stoll D.A."/>
            <person name="Huch M."/>
        </authorList>
    </citation>
    <scope>NUCLEOTIDE SEQUENCE [LARGE SCALE GENOMIC DNA]</scope>
    <source>
        <strain evidence="2 3">ZW T0_25</strain>
    </source>
</reference>
<proteinExistence type="predicted"/>
<dbReference type="InterPro" id="IPR005546">
    <property type="entry name" value="Autotransporte_beta"/>
</dbReference>
<dbReference type="SUPFAM" id="SSF103515">
    <property type="entry name" value="Autotransporter"/>
    <property type="match status" value="1"/>
</dbReference>
<accession>A0ABU3S8B8</accession>
<gene>
    <name evidence="2" type="ORF">RKE40_11880</name>
</gene>
<comment type="caution">
    <text evidence="2">The sequence shown here is derived from an EMBL/GenBank/DDBJ whole genome shotgun (WGS) entry which is preliminary data.</text>
</comment>
<protein>
    <submittedName>
        <fullName evidence="2">Autotransporter domain-containing protein</fullName>
    </submittedName>
</protein>
<feature type="non-terminal residue" evidence="2">
    <location>
        <position position="1"/>
    </location>
</feature>
<dbReference type="SMART" id="SM00869">
    <property type="entry name" value="Autotransporter"/>
    <property type="match status" value="1"/>
</dbReference>
<keyword evidence="3" id="KW-1185">Reference proteome</keyword>
<organism evidence="2 3">
    <name type="scientific">Bosea rubneri</name>
    <dbReference type="NCBI Taxonomy" id="3075434"/>
    <lineage>
        <taxon>Bacteria</taxon>
        <taxon>Pseudomonadati</taxon>
        <taxon>Pseudomonadota</taxon>
        <taxon>Alphaproteobacteria</taxon>
        <taxon>Hyphomicrobiales</taxon>
        <taxon>Boseaceae</taxon>
        <taxon>Bosea</taxon>
    </lineage>
</organism>
<dbReference type="Gene3D" id="2.40.128.130">
    <property type="entry name" value="Autotransporter beta-domain"/>
    <property type="match status" value="1"/>
</dbReference>
<evidence type="ECO:0000313" key="3">
    <source>
        <dbReference type="Proteomes" id="UP001254257"/>
    </source>
</evidence>
<dbReference type="InterPro" id="IPR036709">
    <property type="entry name" value="Autotransporte_beta_dom_sf"/>
</dbReference>
<evidence type="ECO:0000259" key="1">
    <source>
        <dbReference type="PROSITE" id="PS51208"/>
    </source>
</evidence>
<dbReference type="Proteomes" id="UP001254257">
    <property type="component" value="Unassembled WGS sequence"/>
</dbReference>
<feature type="domain" description="Autotransporter" evidence="1">
    <location>
        <begin position="489"/>
        <end position="770"/>
    </location>
</feature>
<sequence length="770" mass="78380">GGGGGVPALPAAPGLITLANPSNPAAGAGAAVNVAVSGQVQTMGDGAVGVLAQSIGGGGGLAGDMASANYDLGLIRDGGTGGSGASGHVSVNVAGIGYLDGRSRVPGVVTHGANAPAILAMSLANGGVLTDQGVLARRAASGAGDAAGAITISVDKAATVAAYGANSPGIYAISRGEGTTGPNGGDINVSVGGSSSVRGGSGPRGAAIVTSTTGNTTITNAGTIASLGGVAIVTSGPTSVTNAQGGTLDGDIRLAVDTSFGPLNTLVNNGDFSPGTTISLGKNGGVLTNSGYMDLTGNGQYDTTRLTGQFVQTAGGTTIFGLDFRGGKSDVLSVSGATQFGGEIDFDTRNPLKGYSLPIAHFDHGAQDFSARTSDLEGLPISYTLRFSPDGRDLSVSPQGNFARAGAAFASDQANIANYLQALWDSGHTGAAPLFTYFARLKDASSYAGMLGGMANDSAHSRLSAQAHHSYGFFNSLMSCPYFVDGSTQRSEGECVWGRVTGSRLDREGSRDDSGYRALMSTYQIGAQKQIAPDWFLGGSLSYMAGDTKSDGSVVATTSHTVSGGLALKRQIGPWLFAAGLRAGYESNEMKRQVVVPGFAGLARSEPQFLHVGARLRAAYEFAFPNGYLRPLVDLDLGYAHQQAYRESGAGLFNLAAQATGRANLMVTPALEIGGRIDLPNDTILRPYATLGVSFLAGSDWTARMQLSEFAVSGIAPFRITTGAPDVYGNLTAGLELQTKGGFELRAEYSLRAADRYTDQTASLRAALRF</sequence>
<dbReference type="EMBL" id="JAWDID010000014">
    <property type="protein sequence ID" value="MDU0340590.1"/>
    <property type="molecule type" value="Genomic_DNA"/>
</dbReference>
<name>A0ABU3S8B8_9HYPH</name>
<dbReference type="RefSeq" id="WP_316018454.1">
    <property type="nucleotide sequence ID" value="NZ_JAWDID010000014.1"/>
</dbReference>